<sequence>MSMKEFNVRIKLANAEMKKGSHVAEALRDLADWLESRPIEVRDSYAIRDINGNTVGKAQVDRVGVKGKAHSPHFDEATTRVSGVEARQALIEVAVTLGAYTDWNGGDVCSDIAGILNNLSDLPEVSDQSDDALDYWSDIAEEFGLEGDRPDRGDDGNPDGEMDAREDGW</sequence>
<reference evidence="2 3" key="1">
    <citation type="submission" date="2018-08" db="EMBL/GenBank/DDBJ databases">
        <authorList>
            <person name="Preder H."/>
            <person name="Servin-Meza L.A."/>
            <person name="Bonilla J.A."/>
            <person name="Klyczek K."/>
            <person name="Garlena R.A."/>
            <person name="Russell D.A."/>
            <person name="Pope W.H."/>
            <person name="Jacobs-Sera D."/>
            <person name="Hatfull G.F."/>
        </authorList>
    </citation>
    <scope>NUCLEOTIDE SEQUENCE [LARGE SCALE GENOMIC DNA]</scope>
</reference>
<gene>
    <name evidence="2" type="primary">14</name>
    <name evidence="2" type="ORF">SEA_VALENTINIPUFF_14</name>
</gene>
<dbReference type="EMBL" id="MH825712">
    <property type="protein sequence ID" value="AYD87318.1"/>
    <property type="molecule type" value="Genomic_DNA"/>
</dbReference>
<organism evidence="2 3">
    <name type="scientific">Microbacterium phage ValentiniPuff</name>
    <dbReference type="NCBI Taxonomy" id="2315705"/>
    <lineage>
        <taxon>Viruses</taxon>
        <taxon>Duplodnaviria</taxon>
        <taxon>Heunggongvirae</taxon>
        <taxon>Uroviricota</taxon>
        <taxon>Caudoviricetes</taxon>
        <taxon>Valentinivirus</taxon>
        <taxon>Valentinivirus valentinipuff</taxon>
    </lineage>
</organism>
<proteinExistence type="predicted"/>
<keyword evidence="3" id="KW-1185">Reference proteome</keyword>
<name>A0A386KNY7_9CAUD</name>
<evidence type="ECO:0000313" key="3">
    <source>
        <dbReference type="Proteomes" id="UP000281993"/>
    </source>
</evidence>
<protein>
    <submittedName>
        <fullName evidence="2">Uncharacterized protein</fullName>
    </submittedName>
</protein>
<dbReference type="Proteomes" id="UP000281993">
    <property type="component" value="Segment"/>
</dbReference>
<feature type="region of interest" description="Disordered" evidence="1">
    <location>
        <begin position="142"/>
        <end position="169"/>
    </location>
</feature>
<feature type="compositionally biased region" description="Basic and acidic residues" evidence="1">
    <location>
        <begin position="146"/>
        <end position="155"/>
    </location>
</feature>
<accession>A0A386KNY7</accession>
<evidence type="ECO:0000313" key="2">
    <source>
        <dbReference type="EMBL" id="AYD87318.1"/>
    </source>
</evidence>
<evidence type="ECO:0000256" key="1">
    <source>
        <dbReference type="SAM" id="MobiDB-lite"/>
    </source>
</evidence>